<dbReference type="Proteomes" id="UP000637628">
    <property type="component" value="Unassembled WGS sequence"/>
</dbReference>
<keyword evidence="2" id="KW-1185">Reference proteome</keyword>
<accession>A0ABQ3YT57</accession>
<organism evidence="1 2">
    <name type="scientific">Paractinoplanes durhamensis</name>
    <dbReference type="NCBI Taxonomy" id="113563"/>
    <lineage>
        <taxon>Bacteria</taxon>
        <taxon>Bacillati</taxon>
        <taxon>Actinomycetota</taxon>
        <taxon>Actinomycetes</taxon>
        <taxon>Micromonosporales</taxon>
        <taxon>Micromonosporaceae</taxon>
        <taxon>Paractinoplanes</taxon>
    </lineage>
</organism>
<proteinExistence type="predicted"/>
<reference evidence="1 2" key="1">
    <citation type="submission" date="2021-01" db="EMBL/GenBank/DDBJ databases">
        <title>Whole genome shotgun sequence of Actinoplanes durhamensis NBRC 14914.</title>
        <authorList>
            <person name="Komaki H."/>
            <person name="Tamura T."/>
        </authorList>
    </citation>
    <scope>NUCLEOTIDE SEQUENCE [LARGE SCALE GENOMIC DNA]</scope>
    <source>
        <strain evidence="1 2">NBRC 14914</strain>
    </source>
</reference>
<sequence>MAKQNGMTCTSCPAVGSPTRRGLVDFRWELGVGLEIYKISREKRGEAGVGRGFVAARATRVGIPANTTLTIKATETPLTPRAAAPVAAYLHALLHPQLWVLLCPQPWVMRYPRTAYLRAPTRYLTTDRGARVEVSRAGRGEGGRPGGWGGQATDLIRVTRTEPSTVMTATTPNSTG</sequence>
<name>A0ABQ3YT57_9ACTN</name>
<evidence type="ECO:0000313" key="2">
    <source>
        <dbReference type="Proteomes" id="UP000637628"/>
    </source>
</evidence>
<comment type="caution">
    <text evidence="1">The sequence shown here is derived from an EMBL/GenBank/DDBJ whole genome shotgun (WGS) entry which is preliminary data.</text>
</comment>
<gene>
    <name evidence="1" type="ORF">Adu01nite_20620</name>
</gene>
<protein>
    <submittedName>
        <fullName evidence="1">Uncharacterized protein</fullName>
    </submittedName>
</protein>
<dbReference type="EMBL" id="BOML01000019">
    <property type="protein sequence ID" value="GIE00712.1"/>
    <property type="molecule type" value="Genomic_DNA"/>
</dbReference>
<evidence type="ECO:0000313" key="1">
    <source>
        <dbReference type="EMBL" id="GIE00712.1"/>
    </source>
</evidence>